<evidence type="ECO:0008006" key="2">
    <source>
        <dbReference type="Google" id="ProtNLM"/>
    </source>
</evidence>
<dbReference type="AlphaFoldDB" id="A0A098EAF3"/>
<gene>
    <name evidence="1" type="ORF">MSIBF_A1830009</name>
</gene>
<dbReference type="EMBL" id="CCXY01000094">
    <property type="protein sequence ID" value="CEG11975.1"/>
    <property type="molecule type" value="Genomic_DNA"/>
</dbReference>
<dbReference type="Pfam" id="PF12675">
    <property type="entry name" value="DUF3795"/>
    <property type="match status" value="1"/>
</dbReference>
<organism evidence="1">
    <name type="scientific">groundwater metagenome</name>
    <dbReference type="NCBI Taxonomy" id="717931"/>
    <lineage>
        <taxon>unclassified sequences</taxon>
        <taxon>metagenomes</taxon>
        <taxon>ecological metagenomes</taxon>
    </lineage>
</organism>
<protein>
    <recommendedName>
        <fullName evidence="2">DUF3795 domain-containing protein</fullName>
    </recommendedName>
</protein>
<evidence type="ECO:0000313" key="1">
    <source>
        <dbReference type="EMBL" id="CEG11975.1"/>
    </source>
</evidence>
<sequence>MEQIKKYPTIGVCGLDCGLCPRYYTIGTSRCPGCGGPYFFNKHPSCSFITCCVRKKGLEVCAECSEFPCSKFKSDEEYQQMKECSSYPSYRKVIPNLNFIKEQGIKKFIEQQERRIKLLRYIVENFDDGRSKSFFCKAACLLDLTSLEGALDKANRKIKTGGIKQDALKIKAKILKWTINVKRNQNSFANP</sequence>
<proteinExistence type="predicted"/>
<name>A0A098EAF3_9ZZZZ</name>
<reference evidence="1" key="1">
    <citation type="submission" date="2014-09" db="EMBL/GenBank/DDBJ databases">
        <authorList>
            <person name="Probst J Alexander"/>
        </authorList>
    </citation>
    <scope>NUCLEOTIDE SEQUENCE</scope>
</reference>
<accession>A0A098EAF3</accession>
<dbReference type="InterPro" id="IPR024227">
    <property type="entry name" value="DUF3795"/>
</dbReference>